<dbReference type="AlphaFoldDB" id="A0A835PDC5"/>
<gene>
    <name evidence="1" type="ORF">HPP92_027311</name>
</gene>
<evidence type="ECO:0000313" key="2">
    <source>
        <dbReference type="Proteomes" id="UP000639772"/>
    </source>
</evidence>
<dbReference type="Proteomes" id="UP000639772">
    <property type="component" value="Unassembled WGS sequence"/>
</dbReference>
<accession>A0A835PDC5</accession>
<comment type="caution">
    <text evidence="1">The sequence shown here is derived from an EMBL/GenBank/DDBJ whole genome shotgun (WGS) entry which is preliminary data.</text>
</comment>
<dbReference type="EMBL" id="JADCNM010000185">
    <property type="protein sequence ID" value="KAG0449448.1"/>
    <property type="molecule type" value="Genomic_DNA"/>
</dbReference>
<name>A0A835PDC5_VANPL</name>
<proteinExistence type="predicted"/>
<protein>
    <submittedName>
        <fullName evidence="1">Uncharacterized protein</fullName>
    </submittedName>
</protein>
<evidence type="ECO:0000313" key="1">
    <source>
        <dbReference type="EMBL" id="KAG0449448.1"/>
    </source>
</evidence>
<organism evidence="1 2">
    <name type="scientific">Vanilla planifolia</name>
    <name type="common">Vanilla</name>
    <dbReference type="NCBI Taxonomy" id="51239"/>
    <lineage>
        <taxon>Eukaryota</taxon>
        <taxon>Viridiplantae</taxon>
        <taxon>Streptophyta</taxon>
        <taxon>Embryophyta</taxon>
        <taxon>Tracheophyta</taxon>
        <taxon>Spermatophyta</taxon>
        <taxon>Magnoliopsida</taxon>
        <taxon>Liliopsida</taxon>
        <taxon>Asparagales</taxon>
        <taxon>Orchidaceae</taxon>
        <taxon>Vanilloideae</taxon>
        <taxon>Vanilleae</taxon>
        <taxon>Vanilla</taxon>
    </lineage>
</organism>
<reference evidence="1 2" key="1">
    <citation type="journal article" date="2020" name="Nat. Food">
        <title>A phased Vanilla planifolia genome enables genetic improvement of flavour and production.</title>
        <authorList>
            <person name="Hasing T."/>
            <person name="Tang H."/>
            <person name="Brym M."/>
            <person name="Khazi F."/>
            <person name="Huang T."/>
            <person name="Chambers A.H."/>
        </authorList>
    </citation>
    <scope>NUCLEOTIDE SEQUENCE [LARGE SCALE GENOMIC DNA]</scope>
    <source>
        <tissue evidence="1">Leaf</tissue>
    </source>
</reference>
<sequence>MDQERLLASAEREVAEEERGMFNQELKKGVGRLRSFMIENVQLRICLQERECLVEKLITEKEVLRRSKESELMNLMEDINANAAKFSTLEERGNNVEEVKHLEAKVKANDEMMLRLEEQDDEEEKCHHIEEIKHKLLNRLDFLNDYAEVIANHGVNGKCYFGVEEDSKKTQIM</sequence>